<dbReference type="EMBL" id="DXBG01000175">
    <property type="protein sequence ID" value="HIZ65727.1"/>
    <property type="molecule type" value="Genomic_DNA"/>
</dbReference>
<accession>A0A9D2FS97</accession>
<dbReference type="AlphaFoldDB" id="A0A9D2FS97"/>
<gene>
    <name evidence="2" type="ORF">H9809_07500</name>
</gene>
<feature type="transmembrane region" description="Helical" evidence="1">
    <location>
        <begin position="27"/>
        <end position="46"/>
    </location>
</feature>
<proteinExistence type="predicted"/>
<organism evidence="2 3">
    <name type="scientific">Candidatus Blautia pullicola</name>
    <dbReference type="NCBI Taxonomy" id="2838498"/>
    <lineage>
        <taxon>Bacteria</taxon>
        <taxon>Bacillati</taxon>
        <taxon>Bacillota</taxon>
        <taxon>Clostridia</taxon>
        <taxon>Lachnospirales</taxon>
        <taxon>Lachnospiraceae</taxon>
        <taxon>Blautia</taxon>
    </lineage>
</organism>
<keyword evidence="1" id="KW-0472">Membrane</keyword>
<feature type="transmembrane region" description="Helical" evidence="1">
    <location>
        <begin position="79"/>
        <end position="97"/>
    </location>
</feature>
<sequence length="147" mass="16166">MEIKWLFHTAMLGFCSIQDIKTKQISLWKLILYGLVVFIMDIWKLLAGGEEFAHLFLYSTAGMVPGLGLLLLAKATNEAVGYGDGLFMLVLGFSLGFWNGLGVLATALAGVFLTALWLYISGKRGRVFRIPFLPFLFAGTAGAILWI</sequence>
<evidence type="ECO:0000313" key="2">
    <source>
        <dbReference type="EMBL" id="HIZ65727.1"/>
    </source>
</evidence>
<keyword evidence="1" id="KW-1133">Transmembrane helix</keyword>
<keyword evidence="1" id="KW-0812">Transmembrane</keyword>
<comment type="caution">
    <text evidence="2">The sequence shown here is derived from an EMBL/GenBank/DDBJ whole genome shotgun (WGS) entry which is preliminary data.</text>
</comment>
<reference evidence="2" key="2">
    <citation type="submission" date="2021-04" db="EMBL/GenBank/DDBJ databases">
        <authorList>
            <person name="Gilroy R."/>
        </authorList>
    </citation>
    <scope>NUCLEOTIDE SEQUENCE</scope>
    <source>
        <strain evidence="2">1068</strain>
    </source>
</reference>
<name>A0A9D2FS97_9FIRM</name>
<feature type="transmembrane region" description="Helical" evidence="1">
    <location>
        <begin position="52"/>
        <end position="72"/>
    </location>
</feature>
<feature type="transmembrane region" description="Helical" evidence="1">
    <location>
        <begin position="103"/>
        <end position="120"/>
    </location>
</feature>
<reference evidence="2" key="1">
    <citation type="journal article" date="2021" name="PeerJ">
        <title>Extensive microbial diversity within the chicken gut microbiome revealed by metagenomics and culture.</title>
        <authorList>
            <person name="Gilroy R."/>
            <person name="Ravi A."/>
            <person name="Getino M."/>
            <person name="Pursley I."/>
            <person name="Horton D.L."/>
            <person name="Alikhan N.F."/>
            <person name="Baker D."/>
            <person name="Gharbi K."/>
            <person name="Hall N."/>
            <person name="Watson M."/>
            <person name="Adriaenssens E.M."/>
            <person name="Foster-Nyarko E."/>
            <person name="Jarju S."/>
            <person name="Secka A."/>
            <person name="Antonio M."/>
            <person name="Oren A."/>
            <person name="Chaudhuri R.R."/>
            <person name="La Ragione R."/>
            <person name="Hildebrand F."/>
            <person name="Pallen M.J."/>
        </authorList>
    </citation>
    <scope>NUCLEOTIDE SEQUENCE</scope>
    <source>
        <strain evidence="2">1068</strain>
    </source>
</reference>
<evidence type="ECO:0000313" key="3">
    <source>
        <dbReference type="Proteomes" id="UP000824056"/>
    </source>
</evidence>
<feature type="transmembrane region" description="Helical" evidence="1">
    <location>
        <begin position="127"/>
        <end position="146"/>
    </location>
</feature>
<dbReference type="Gene3D" id="1.20.120.1220">
    <property type="match status" value="1"/>
</dbReference>
<protein>
    <submittedName>
        <fullName evidence="2">Peptidase</fullName>
    </submittedName>
</protein>
<evidence type="ECO:0000256" key="1">
    <source>
        <dbReference type="SAM" id="Phobius"/>
    </source>
</evidence>
<dbReference type="Proteomes" id="UP000824056">
    <property type="component" value="Unassembled WGS sequence"/>
</dbReference>